<dbReference type="PANTHER" id="PTHR18968">
    <property type="entry name" value="THIAMINE PYROPHOSPHATE ENZYMES"/>
    <property type="match status" value="1"/>
</dbReference>
<evidence type="ECO:0000256" key="3">
    <source>
        <dbReference type="RuleBase" id="RU362132"/>
    </source>
</evidence>
<proteinExistence type="inferred from homology"/>
<dbReference type="InterPro" id="IPR000399">
    <property type="entry name" value="TPP-bd_CS"/>
</dbReference>
<evidence type="ECO:0000256" key="2">
    <source>
        <dbReference type="ARBA" id="ARBA00023052"/>
    </source>
</evidence>
<gene>
    <name evidence="8" type="ORF">K1J50_09200</name>
</gene>
<dbReference type="Gene3D" id="3.40.50.1220">
    <property type="entry name" value="TPP-binding domain"/>
    <property type="match status" value="1"/>
</dbReference>
<dbReference type="InterPro" id="IPR012001">
    <property type="entry name" value="Thiamin_PyroP_enz_TPP-bd_dom"/>
</dbReference>
<keyword evidence="9" id="KW-1185">Reference proteome</keyword>
<feature type="domain" description="Thiamine pyrophosphate enzyme TPP-binding" evidence="6">
    <location>
        <begin position="396"/>
        <end position="542"/>
    </location>
</feature>
<dbReference type="Proteomes" id="UP001519924">
    <property type="component" value="Unassembled WGS sequence"/>
</dbReference>
<evidence type="ECO:0000259" key="5">
    <source>
        <dbReference type="Pfam" id="PF00205"/>
    </source>
</evidence>
<dbReference type="Pfam" id="PF00205">
    <property type="entry name" value="TPP_enzyme_M"/>
    <property type="match status" value="1"/>
</dbReference>
<evidence type="ECO:0000259" key="7">
    <source>
        <dbReference type="Pfam" id="PF02776"/>
    </source>
</evidence>
<comment type="caution">
    <text evidence="8">The sequence shown here is derived from an EMBL/GenBank/DDBJ whole genome shotgun (WGS) entry which is preliminary data.</text>
</comment>
<dbReference type="CDD" id="cd07035">
    <property type="entry name" value="TPP_PYR_POX_like"/>
    <property type="match status" value="1"/>
</dbReference>
<evidence type="ECO:0000256" key="4">
    <source>
        <dbReference type="SAM" id="MobiDB-lite"/>
    </source>
</evidence>
<comment type="similarity">
    <text evidence="1 3">Belongs to the TPP enzyme family.</text>
</comment>
<dbReference type="InterPro" id="IPR029035">
    <property type="entry name" value="DHS-like_NAD/FAD-binding_dom"/>
</dbReference>
<name>A0ABS7F4D8_9PROT</name>
<evidence type="ECO:0000256" key="1">
    <source>
        <dbReference type="ARBA" id="ARBA00007812"/>
    </source>
</evidence>
<dbReference type="InterPro" id="IPR011766">
    <property type="entry name" value="TPP_enzyme_TPP-bd"/>
</dbReference>
<dbReference type="InterPro" id="IPR029061">
    <property type="entry name" value="THDP-binding"/>
</dbReference>
<accession>A0ABS7F4D8</accession>
<evidence type="ECO:0000259" key="6">
    <source>
        <dbReference type="Pfam" id="PF02775"/>
    </source>
</evidence>
<reference evidence="8 9" key="1">
    <citation type="submission" date="2021-08" db="EMBL/GenBank/DDBJ databases">
        <title>Caldovatus sediminis gen. nov., sp. nov., a moderately thermophilic bacterium isolated from a hot spring.</title>
        <authorList>
            <person name="Hu C.-J."/>
            <person name="Li W.-J."/>
            <person name="Xian W.-D."/>
        </authorList>
    </citation>
    <scope>NUCLEOTIDE SEQUENCE [LARGE SCALE GENOMIC DNA]</scope>
    <source>
        <strain evidence="8 9">SYSU G05006</strain>
    </source>
</reference>
<dbReference type="NCBIfam" id="NF006052">
    <property type="entry name" value="PRK08199.1"/>
    <property type="match status" value="1"/>
</dbReference>
<dbReference type="EMBL" id="JAHZUY010000019">
    <property type="protein sequence ID" value="MBW8269661.1"/>
    <property type="molecule type" value="Genomic_DNA"/>
</dbReference>
<feature type="domain" description="Thiamine pyrophosphate enzyme N-terminal TPP-binding" evidence="7">
    <location>
        <begin position="16"/>
        <end position="129"/>
    </location>
</feature>
<feature type="domain" description="Thiamine pyrophosphate enzyme central" evidence="5">
    <location>
        <begin position="203"/>
        <end position="335"/>
    </location>
</feature>
<dbReference type="SUPFAM" id="SSF52518">
    <property type="entry name" value="Thiamin diphosphate-binding fold (THDP-binding)"/>
    <property type="match status" value="2"/>
</dbReference>
<keyword evidence="2 3" id="KW-0786">Thiamine pyrophosphate</keyword>
<evidence type="ECO:0000313" key="9">
    <source>
        <dbReference type="Proteomes" id="UP001519924"/>
    </source>
</evidence>
<dbReference type="Pfam" id="PF02775">
    <property type="entry name" value="TPP_enzyme_C"/>
    <property type="match status" value="1"/>
</dbReference>
<sequence length="599" mass="63833">MPETRRGGAHHAPRPGGKLLADALVAQGVTHAFCVPGESYLDLLDGLYAVRNRIQLVTCRFEAGAVHMAEAYGKLTGRPGVAIVTRGPGACHASIGVHVAFQDSTPLVLIVGQIPFAETDRESFQEVDYRRMFAPLAKWVTQIDDARRIPELMAHAFDVAVSGRPGPVVVAISEEMQKELASVPDIGPAPVLPPHPAPEAMPRLMTMLAKAQRPLAILGGSRWTAEGRAAIREFLVANDLPVAVSFRRQGLFPGTHPNYAGDLGVGADPGLVARAKEADLILAIGTRLGEPVSQGYTLLDMAGHGTPIVHVYPEQGEIGRVYRPALGIVSDLNAFALAARATPPVSDPPWSAWTREARAARLAQARAPEYGGRMNLAVALQELEKVLPPDTIFTTDAGNFATWPTRFMHLSEGQDFLGPTNGAMGYGVPAAIGAKIVHPDRTVVCFVGDGGFLMTGQEIATAFHHAVAPIILVFNNQMYGTIRMHQERTYPGRVSGTALTNPDFAKFIESFGGHGETVERTEDLVPAFQRAAASGRPAVIEVVMDPEQITHRATIADLREQARKAAEGAAAKPQPAAAHAPAPHGGGGPAPRRTGPRIR</sequence>
<dbReference type="Gene3D" id="3.40.50.970">
    <property type="match status" value="2"/>
</dbReference>
<protein>
    <submittedName>
        <fullName evidence="8">Thiamine pyrophosphate-binding protein</fullName>
    </submittedName>
</protein>
<dbReference type="InterPro" id="IPR012000">
    <property type="entry name" value="Thiamin_PyroP_enz_cen_dom"/>
</dbReference>
<organism evidence="8 9">
    <name type="scientific">Caldovatus aquaticus</name>
    <dbReference type="NCBI Taxonomy" id="2865671"/>
    <lineage>
        <taxon>Bacteria</taxon>
        <taxon>Pseudomonadati</taxon>
        <taxon>Pseudomonadota</taxon>
        <taxon>Alphaproteobacteria</taxon>
        <taxon>Acetobacterales</taxon>
        <taxon>Roseomonadaceae</taxon>
        <taxon>Caldovatus</taxon>
    </lineage>
</organism>
<evidence type="ECO:0000313" key="8">
    <source>
        <dbReference type="EMBL" id="MBW8269661.1"/>
    </source>
</evidence>
<dbReference type="RefSeq" id="WP_220117416.1">
    <property type="nucleotide sequence ID" value="NZ_JAHZUY010000019.1"/>
</dbReference>
<feature type="region of interest" description="Disordered" evidence="4">
    <location>
        <begin position="560"/>
        <end position="599"/>
    </location>
</feature>
<dbReference type="PROSITE" id="PS00187">
    <property type="entry name" value="TPP_ENZYMES"/>
    <property type="match status" value="1"/>
</dbReference>
<feature type="compositionally biased region" description="Low complexity" evidence="4">
    <location>
        <begin position="567"/>
        <end position="583"/>
    </location>
</feature>
<dbReference type="CDD" id="cd00568">
    <property type="entry name" value="TPP_enzymes"/>
    <property type="match status" value="1"/>
</dbReference>
<dbReference type="InterPro" id="IPR045229">
    <property type="entry name" value="TPP_enz"/>
</dbReference>
<dbReference type="Pfam" id="PF02776">
    <property type="entry name" value="TPP_enzyme_N"/>
    <property type="match status" value="1"/>
</dbReference>
<dbReference type="SUPFAM" id="SSF52467">
    <property type="entry name" value="DHS-like NAD/FAD-binding domain"/>
    <property type="match status" value="1"/>
</dbReference>
<dbReference type="PANTHER" id="PTHR18968:SF120">
    <property type="entry name" value="ACETOLACTATE SYNTHASE LARGE SUBUNIT"/>
    <property type="match status" value="1"/>
</dbReference>